<dbReference type="PANTHER" id="PTHR37957">
    <property type="entry name" value="BLR7070 PROTEIN"/>
    <property type="match status" value="1"/>
</dbReference>
<sequence length="780" mass="80488">MNQGLVGMGRLSATLKDFMGTSLGSFSGMAIDPTTWRKAGNGYAATLYSLPDRGYNTGDLYSDYQGRLVRFDLSFTPYTGAGLPAATTSQSQITLTPTGDGIKLTDFNGTATTGLDPAAGTTAQNGYTLPSPTGTGTRRVALDAEAVAFLPDGSFYVGDEYTAGIYLFDKSGKMIGYIAPPAALQPMTGGQLNYNSIAAPNTGRRNNQGMEAVALSPDGTRLIAILQSATIQDGAGNAGNRGNTRVLIYDVSASRLPTTPVEHYILQLPLLDDTGKGGAVNKTAAQSEVVAINNHQFLVLSRDSAGYGVDGTLPEMYKSILLVDTKGATNLAGTAYETTTKPVSTGKTLDPSITPVQQGELVNMLNTTQLARFGMNINTATPAGGTNLTLSEKWEAMALMPALDEAKPQDFFLFVANDNDFQTTDGVMPGYTYDAGRNNDTMLMAFRLTLPTAVDPLFEAAMLRNGAAVSALAGETVTGAADQGIGQVTTHLGVLRTEALSGAGRGKAATDGEARVWLSGLYGFGDLEGDTVQNDTTNYAGAVGVDLLIDGGFTFGLAFGLQGGSNEPDGGFKVDHDGYAISAYGQYVVGGFSVAGAYSYMPMNLDDIRRPSAYGLSGVGSTDAAAHVFAGEAAYHLDLGGVKAGPLVNLGHVRGRIDGYTERGAAGGNVTYAGRSFRHSTAGVGAEAILPLTGVSLTGRAVYTSTFDTEGNDAGLRLSSVAGGATTAVAVPTGETDTVTLGLRAQGAVGAVGWYAGYDLDIGLDGGLGNTLTTGVSLGF</sequence>
<protein>
    <submittedName>
        <fullName evidence="2">Autotransporter outer membrane beta-barrel domain-containing protein</fullName>
    </submittedName>
</protein>
<dbReference type="PROSITE" id="PS51208">
    <property type="entry name" value="AUTOTRANSPORTER"/>
    <property type="match status" value="1"/>
</dbReference>
<dbReference type="PANTHER" id="PTHR37957:SF1">
    <property type="entry name" value="PHYTASE-LIKE DOMAIN-CONTAINING PROTEIN"/>
    <property type="match status" value="1"/>
</dbReference>
<dbReference type="InterPro" id="IPR036709">
    <property type="entry name" value="Autotransporte_beta_dom_sf"/>
</dbReference>
<dbReference type="Pfam" id="PF13449">
    <property type="entry name" value="Phytase-like"/>
    <property type="match status" value="1"/>
</dbReference>
<evidence type="ECO:0000313" key="2">
    <source>
        <dbReference type="EMBL" id="PWR22431.1"/>
    </source>
</evidence>
<gene>
    <name evidence="2" type="ORF">DKG75_08865</name>
</gene>
<evidence type="ECO:0000259" key="1">
    <source>
        <dbReference type="PROSITE" id="PS51208"/>
    </source>
</evidence>
<dbReference type="EMBL" id="QGLF01000002">
    <property type="protein sequence ID" value="PWR22431.1"/>
    <property type="molecule type" value="Genomic_DNA"/>
</dbReference>
<dbReference type="AlphaFoldDB" id="A0A317E732"/>
<comment type="caution">
    <text evidence="2">The sequence shown here is derived from an EMBL/GenBank/DDBJ whole genome shotgun (WGS) entry which is preliminary data.</text>
</comment>
<keyword evidence="3" id="KW-1185">Reference proteome</keyword>
<dbReference type="Gene3D" id="2.40.128.130">
    <property type="entry name" value="Autotransporter beta-domain"/>
    <property type="match status" value="1"/>
</dbReference>
<dbReference type="InterPro" id="IPR027372">
    <property type="entry name" value="Phytase-like_dom"/>
</dbReference>
<organism evidence="2 3">
    <name type="scientific">Zavarzinia compransoris</name>
    <dbReference type="NCBI Taxonomy" id="1264899"/>
    <lineage>
        <taxon>Bacteria</taxon>
        <taxon>Pseudomonadati</taxon>
        <taxon>Pseudomonadota</taxon>
        <taxon>Alphaproteobacteria</taxon>
        <taxon>Rhodospirillales</taxon>
        <taxon>Zavarziniaceae</taxon>
        <taxon>Zavarzinia</taxon>
    </lineage>
</organism>
<dbReference type="InterPro" id="IPR005546">
    <property type="entry name" value="Autotransporte_beta"/>
</dbReference>
<reference evidence="3" key="1">
    <citation type="submission" date="2018-05" db="EMBL/GenBank/DDBJ databases">
        <title>Zavarzinia sp. HR-AS.</title>
        <authorList>
            <person name="Lee Y."/>
            <person name="Jeon C.O."/>
        </authorList>
    </citation>
    <scope>NUCLEOTIDE SEQUENCE [LARGE SCALE GENOMIC DNA]</scope>
    <source>
        <strain evidence="3">DSM 1231</strain>
    </source>
</reference>
<name>A0A317E732_9PROT</name>
<evidence type="ECO:0000313" key="3">
    <source>
        <dbReference type="Proteomes" id="UP000246077"/>
    </source>
</evidence>
<accession>A0A317E732</accession>
<dbReference type="SUPFAM" id="SSF75011">
    <property type="entry name" value="3-carboxy-cis,cis-mucoante lactonizing enzyme"/>
    <property type="match status" value="1"/>
</dbReference>
<dbReference type="SUPFAM" id="SSF63829">
    <property type="entry name" value="Calcium-dependent phosphotriesterase"/>
    <property type="match status" value="1"/>
</dbReference>
<feature type="domain" description="Autotransporter" evidence="1">
    <location>
        <begin position="509"/>
        <end position="780"/>
    </location>
</feature>
<dbReference type="Proteomes" id="UP000246077">
    <property type="component" value="Unassembled WGS sequence"/>
</dbReference>
<proteinExistence type="predicted"/>
<dbReference type="SUPFAM" id="SSF103515">
    <property type="entry name" value="Autotransporter"/>
    <property type="match status" value="1"/>
</dbReference>
<dbReference type="SMART" id="SM00869">
    <property type="entry name" value="Autotransporter"/>
    <property type="match status" value="1"/>
</dbReference>